<protein>
    <submittedName>
        <fullName evidence="2">Uncharacterized protein</fullName>
    </submittedName>
</protein>
<proteinExistence type="predicted"/>
<evidence type="ECO:0000313" key="2">
    <source>
        <dbReference type="EMBL" id="EDQ88704.1"/>
    </source>
</evidence>
<sequence>MLGWTELGLLVAVGGYVVGLRGLPMLARHVGFGIGTSIKYLRAGTTALGAAAREHNVTQLQQDMQAGLAEVRQIQAEWQSLTQLRSLTGIINPSSPLCPPPTSVMAMYQTLGRHHHQMRRRQSRSWQHQRLLGRPHPRRAQGQPWYRHQLLLNQLLLNQPMGRGTWQVQIG</sequence>
<dbReference type="Proteomes" id="UP000001357">
    <property type="component" value="Unassembled WGS sequence"/>
</dbReference>
<dbReference type="InParanoid" id="A9V0W5"/>
<dbReference type="GeneID" id="5891645"/>
<organism evidence="2 3">
    <name type="scientific">Monosiga brevicollis</name>
    <name type="common">Choanoflagellate</name>
    <dbReference type="NCBI Taxonomy" id="81824"/>
    <lineage>
        <taxon>Eukaryota</taxon>
        <taxon>Choanoflagellata</taxon>
        <taxon>Craspedida</taxon>
        <taxon>Salpingoecidae</taxon>
        <taxon>Monosiga</taxon>
    </lineage>
</organism>
<accession>A9V0W5</accession>
<dbReference type="KEGG" id="mbr:MONBRDRAFT_8710"/>
<keyword evidence="3" id="KW-1185">Reference proteome</keyword>
<evidence type="ECO:0000256" key="1">
    <source>
        <dbReference type="SAM" id="MobiDB-lite"/>
    </source>
</evidence>
<gene>
    <name evidence="2" type="ORF">MONBRDRAFT_8710</name>
</gene>
<feature type="region of interest" description="Disordered" evidence="1">
    <location>
        <begin position="122"/>
        <end position="141"/>
    </location>
</feature>
<dbReference type="AlphaFoldDB" id="A9V0W5"/>
<dbReference type="EMBL" id="CH991553">
    <property type="protein sequence ID" value="EDQ88704.1"/>
    <property type="molecule type" value="Genomic_DNA"/>
</dbReference>
<dbReference type="RefSeq" id="XP_001746317.1">
    <property type="nucleotide sequence ID" value="XM_001746265.1"/>
</dbReference>
<name>A9V0W5_MONBE</name>
<reference evidence="2 3" key="1">
    <citation type="journal article" date="2008" name="Nature">
        <title>The genome of the choanoflagellate Monosiga brevicollis and the origin of metazoans.</title>
        <authorList>
            <consortium name="JGI Sequencing"/>
            <person name="King N."/>
            <person name="Westbrook M.J."/>
            <person name="Young S.L."/>
            <person name="Kuo A."/>
            <person name="Abedin M."/>
            <person name="Chapman J."/>
            <person name="Fairclough S."/>
            <person name="Hellsten U."/>
            <person name="Isogai Y."/>
            <person name="Letunic I."/>
            <person name="Marr M."/>
            <person name="Pincus D."/>
            <person name="Putnam N."/>
            <person name="Rokas A."/>
            <person name="Wright K.J."/>
            <person name="Zuzow R."/>
            <person name="Dirks W."/>
            <person name="Good M."/>
            <person name="Goodstein D."/>
            <person name="Lemons D."/>
            <person name="Li W."/>
            <person name="Lyons J.B."/>
            <person name="Morris A."/>
            <person name="Nichols S."/>
            <person name="Richter D.J."/>
            <person name="Salamov A."/>
            <person name="Bork P."/>
            <person name="Lim W.A."/>
            <person name="Manning G."/>
            <person name="Miller W.T."/>
            <person name="McGinnis W."/>
            <person name="Shapiro H."/>
            <person name="Tjian R."/>
            <person name="Grigoriev I.V."/>
            <person name="Rokhsar D."/>
        </authorList>
    </citation>
    <scope>NUCLEOTIDE SEQUENCE [LARGE SCALE GENOMIC DNA]</scope>
    <source>
        <strain evidence="3">MX1 / ATCC 50154</strain>
    </source>
</reference>
<evidence type="ECO:0000313" key="3">
    <source>
        <dbReference type="Proteomes" id="UP000001357"/>
    </source>
</evidence>